<proteinExistence type="predicted"/>
<dbReference type="Pfam" id="PF02036">
    <property type="entry name" value="SCP2"/>
    <property type="match status" value="1"/>
</dbReference>
<keyword evidence="3" id="KW-1185">Reference proteome</keyword>
<organism evidence="2 3">
    <name type="scientific">Roseospira visakhapatnamensis</name>
    <dbReference type="NCBI Taxonomy" id="390880"/>
    <lineage>
        <taxon>Bacteria</taxon>
        <taxon>Pseudomonadati</taxon>
        <taxon>Pseudomonadota</taxon>
        <taxon>Alphaproteobacteria</taxon>
        <taxon>Rhodospirillales</taxon>
        <taxon>Rhodospirillaceae</taxon>
        <taxon>Roseospira</taxon>
    </lineage>
</organism>
<dbReference type="RefSeq" id="WP_184042392.1">
    <property type="nucleotide sequence ID" value="NZ_JACIGK010000002.1"/>
</dbReference>
<evidence type="ECO:0000313" key="2">
    <source>
        <dbReference type="EMBL" id="MBB4264755.1"/>
    </source>
</evidence>
<dbReference type="InterPro" id="IPR003033">
    <property type="entry name" value="SCP2_sterol-bd_dom"/>
</dbReference>
<dbReference type="SUPFAM" id="SSF55718">
    <property type="entry name" value="SCP-like"/>
    <property type="match status" value="1"/>
</dbReference>
<feature type="domain" description="SCP2" evidence="1">
    <location>
        <begin position="42"/>
        <end position="137"/>
    </location>
</feature>
<sequence>MSHAVRTFSPGLLVGLLLRPVPVPVMRALARPVLEGLVRDLEPRLGDRLSGLTGRLAIVPAGHPAAVVVDMADGVLSLDVAEAEADEVRHAEAVVRAPLETLTAMLDTEGMDGDASFFARALTIEGDTSLVMALRYALEDANAGMDDVSRAMPWPLGRALPHMLRVGRRVHAAASRDLATVQDAVLAPLRTDLARQEGRLAKLEAGLQRTPRRRTAV</sequence>
<evidence type="ECO:0000259" key="1">
    <source>
        <dbReference type="Pfam" id="PF02036"/>
    </source>
</evidence>
<dbReference type="AlphaFoldDB" id="A0A7W6W887"/>
<comment type="caution">
    <text evidence="2">The sequence shown here is derived from an EMBL/GenBank/DDBJ whole genome shotgun (WGS) entry which is preliminary data.</text>
</comment>
<accession>A0A7W6W887</accession>
<evidence type="ECO:0000313" key="3">
    <source>
        <dbReference type="Proteomes" id="UP000554286"/>
    </source>
</evidence>
<name>A0A7W6W887_9PROT</name>
<dbReference type="Proteomes" id="UP000554286">
    <property type="component" value="Unassembled WGS sequence"/>
</dbReference>
<dbReference type="InterPro" id="IPR036527">
    <property type="entry name" value="SCP2_sterol-bd_dom_sf"/>
</dbReference>
<dbReference type="EMBL" id="JACIGK010000002">
    <property type="protein sequence ID" value="MBB4264755.1"/>
    <property type="molecule type" value="Genomic_DNA"/>
</dbReference>
<reference evidence="2 3" key="1">
    <citation type="submission" date="2020-08" db="EMBL/GenBank/DDBJ databases">
        <title>Genome sequencing of Purple Non-Sulfur Bacteria from various extreme environments.</title>
        <authorList>
            <person name="Mayer M."/>
        </authorList>
    </citation>
    <scope>NUCLEOTIDE SEQUENCE [LARGE SCALE GENOMIC DNA]</scope>
    <source>
        <strain evidence="2 3">JA131</strain>
    </source>
</reference>
<protein>
    <submittedName>
        <fullName evidence="2">Putative lipid carrier protein YhbT</fullName>
    </submittedName>
</protein>
<gene>
    <name evidence="2" type="ORF">GGD89_000362</name>
</gene>